<accession>A0A699WBS4</accession>
<protein>
    <submittedName>
        <fullName evidence="1">Uncharacterized protein</fullName>
    </submittedName>
</protein>
<comment type="caution">
    <text evidence="1">The sequence shown here is derived from an EMBL/GenBank/DDBJ whole genome shotgun (WGS) entry which is preliminary data.</text>
</comment>
<sequence>KQKLSEEAPESKSPIEEVSEDRIKEMMQVVPVEDVYVQALQVKHPIIDWKRMYEPDPEDQLWTLTQNYMHAPVECKLYDLSRVHHVTAKDKEIFMLVEKDYPL</sequence>
<evidence type="ECO:0000313" key="1">
    <source>
        <dbReference type="EMBL" id="GFD44757.1"/>
    </source>
</evidence>
<feature type="non-terminal residue" evidence="1">
    <location>
        <position position="103"/>
    </location>
</feature>
<organism evidence="1">
    <name type="scientific">Tanacetum cinerariifolium</name>
    <name type="common">Dalmatian daisy</name>
    <name type="synonym">Chrysanthemum cinerariifolium</name>
    <dbReference type="NCBI Taxonomy" id="118510"/>
    <lineage>
        <taxon>Eukaryota</taxon>
        <taxon>Viridiplantae</taxon>
        <taxon>Streptophyta</taxon>
        <taxon>Embryophyta</taxon>
        <taxon>Tracheophyta</taxon>
        <taxon>Spermatophyta</taxon>
        <taxon>Magnoliopsida</taxon>
        <taxon>eudicotyledons</taxon>
        <taxon>Gunneridae</taxon>
        <taxon>Pentapetalae</taxon>
        <taxon>asterids</taxon>
        <taxon>campanulids</taxon>
        <taxon>Asterales</taxon>
        <taxon>Asteraceae</taxon>
        <taxon>Asteroideae</taxon>
        <taxon>Anthemideae</taxon>
        <taxon>Anthemidinae</taxon>
        <taxon>Tanacetum</taxon>
    </lineage>
</organism>
<proteinExistence type="predicted"/>
<feature type="non-terminal residue" evidence="1">
    <location>
        <position position="1"/>
    </location>
</feature>
<reference evidence="1" key="1">
    <citation type="journal article" date="2019" name="Sci. Rep.">
        <title>Draft genome of Tanacetum cinerariifolium, the natural source of mosquito coil.</title>
        <authorList>
            <person name="Yamashiro T."/>
            <person name="Shiraishi A."/>
            <person name="Satake H."/>
            <person name="Nakayama K."/>
        </authorList>
    </citation>
    <scope>NUCLEOTIDE SEQUENCE</scope>
</reference>
<gene>
    <name evidence="1" type="ORF">Tci_916726</name>
</gene>
<name>A0A699WBS4_TANCI</name>
<dbReference type="AlphaFoldDB" id="A0A699WBS4"/>
<dbReference type="EMBL" id="BKCJ011630471">
    <property type="protein sequence ID" value="GFD44757.1"/>
    <property type="molecule type" value="Genomic_DNA"/>
</dbReference>